<feature type="compositionally biased region" description="Polar residues" evidence="1">
    <location>
        <begin position="593"/>
        <end position="620"/>
    </location>
</feature>
<sequence length="948" mass="101042">MPSCGATSGPAAIPPPRRSLAWMPGGWRRSPSRAARSATSRLAPPSARRGARRMPSAWTTCWRRRIGNWPSWAAPGRGARTGARDETHRQAAHRPPAAGPARRRADRLAARRTSRCPDTVAGGAPSRQRPRLARRRAARASAGGATAPARRGGRRMSRATTMMPPVSVGEAKAPQEARADQEAARASDRMGLGYASGVSPATDRFGGGAAPQAALRAAQGTGHPLPQPLRGRMEQGFGRDFSRVRIHDGPQAAQGAQSVGADAFALGSHIVFGADRWQPGSRQGAALLTHELAHVASGGDDRTLRRGVGFFQKIARFFGGGTFEEPELQDYLYRLSGKNPSGLPGADTGSIEGNMDSDNKARAVVRNGLHKDQPIRVRHLLIEEMLDGVVTEADEEAIIQILQDALPPDLIEIVELVGSKRLQDKLDGKEYRDFMALLGTIRATDPLPAVPLDWKINSTISGAPNAMPGKQGIWIEALEFQTMDGSSTSVASDVSVTQPLQQVASNIGHPRNAPGEVFINALPGRIEGEKVIPQAAGMQQARTDYPIISHEFDTVEVLLDLVYSERQSRVDKTGNTRETGTTKGTDQAHTEGKSVSNTTGTNRTTGQHDSTSGTVGVTKGATQGGSVTVKKGAAVRQGAADTDVDLKTTTDETTTVDEKTQVDTKDSYDLTGKTTGTNTTTGDMTIDLSDITFDADVNTAIKGGAEVAKGSDSWSRKLHELTKPIQRKIIEKVVKRYLGPGSGPAADGIQWIIDKLVGDPPDWTVSVDLKNKGKVKGSLSGEVTAKWTEVQKIDTKTKTTGDVTTSGTQTTTGTNTTKGSGTVKGTQKTDSVEVEQSAGVEQSASGSRSVDVSKSASKGQTRIDETTRVDETTAGTSSSDTTTQIDRRHESNAEFTGTDRNVFEAFFERADLRVRLTGEKGRYHQKSQPGQRGGGGSQRPVQQEGAEK</sequence>
<feature type="compositionally biased region" description="Polar residues" evidence="1">
    <location>
        <begin position="839"/>
        <end position="860"/>
    </location>
</feature>
<dbReference type="Proteomes" id="UP000283587">
    <property type="component" value="Unassembled WGS sequence"/>
</dbReference>
<reference evidence="4" key="1">
    <citation type="submission" date="2018-09" db="EMBL/GenBank/DDBJ databases">
        <title>Paracoccus onubensis nov. sp. a moderate halophilic bacterium isolated from Gruta de las Maravillas (Aracena, Spain).</title>
        <authorList>
            <person name="Jurado V."/>
            <person name="Gutierrez-Patricio S."/>
            <person name="Gonzalez-Pimentel J.L."/>
            <person name="Miller A.Z."/>
            <person name="Laiz L."/>
            <person name="Saiz-Jimenez C."/>
        </authorList>
    </citation>
    <scope>NUCLEOTIDE SEQUENCE [LARGE SCALE GENOMIC DNA]</scope>
    <source>
        <strain evidence="4">DSM 26381</strain>
    </source>
</reference>
<organism evidence="3 4">
    <name type="scientific">Paracoccus siganidrum</name>
    <dbReference type="NCBI Taxonomy" id="1276757"/>
    <lineage>
        <taxon>Bacteria</taxon>
        <taxon>Pseudomonadati</taxon>
        <taxon>Pseudomonadota</taxon>
        <taxon>Alphaproteobacteria</taxon>
        <taxon>Rhodobacterales</taxon>
        <taxon>Paracoccaceae</taxon>
        <taxon>Paracoccus</taxon>
    </lineage>
</organism>
<feature type="compositionally biased region" description="Low complexity" evidence="1">
    <location>
        <begin position="28"/>
        <end position="48"/>
    </location>
</feature>
<evidence type="ECO:0000313" key="3">
    <source>
        <dbReference type="EMBL" id="RJL09752.1"/>
    </source>
</evidence>
<comment type="caution">
    <text evidence="3">The sequence shown here is derived from an EMBL/GenBank/DDBJ whole genome shotgun (WGS) entry which is preliminary data.</text>
</comment>
<feature type="region of interest" description="Disordered" evidence="1">
    <location>
        <begin position="797"/>
        <end position="898"/>
    </location>
</feature>
<feature type="compositionally biased region" description="Low complexity" evidence="1">
    <location>
        <begin position="872"/>
        <end position="883"/>
    </location>
</feature>
<dbReference type="AlphaFoldDB" id="A0A419A4P2"/>
<feature type="region of interest" description="Disordered" evidence="1">
    <location>
        <begin position="917"/>
        <end position="948"/>
    </location>
</feature>
<dbReference type="Pfam" id="PF13699">
    <property type="entry name" value="eCIS_core"/>
    <property type="match status" value="1"/>
</dbReference>
<dbReference type="InterPro" id="IPR025295">
    <property type="entry name" value="eCIS_core_dom"/>
</dbReference>
<proteinExistence type="predicted"/>
<keyword evidence="4" id="KW-1185">Reference proteome</keyword>
<feature type="compositionally biased region" description="Low complexity" evidence="1">
    <location>
        <begin position="139"/>
        <end position="150"/>
    </location>
</feature>
<name>A0A419A4P2_9RHOB</name>
<evidence type="ECO:0000256" key="1">
    <source>
        <dbReference type="SAM" id="MobiDB-lite"/>
    </source>
</evidence>
<feature type="compositionally biased region" description="Polar residues" evidence="1">
    <location>
        <begin position="576"/>
        <end position="585"/>
    </location>
</feature>
<feature type="region of interest" description="Disordered" evidence="1">
    <location>
        <begin position="72"/>
        <end position="160"/>
    </location>
</feature>
<feature type="domain" description="eCIS core" evidence="2">
    <location>
        <begin position="224"/>
        <end position="297"/>
    </location>
</feature>
<accession>A0A419A4P2</accession>
<feature type="compositionally biased region" description="Basic residues" evidence="1">
    <location>
        <begin position="128"/>
        <end position="138"/>
    </location>
</feature>
<protein>
    <submittedName>
        <fullName evidence="3">DUF4157 domain-containing protein</fullName>
    </submittedName>
</protein>
<feature type="compositionally biased region" description="Basic and acidic residues" evidence="1">
    <location>
        <begin position="861"/>
        <end position="871"/>
    </location>
</feature>
<feature type="compositionally biased region" description="Low complexity" evidence="1">
    <location>
        <begin position="938"/>
        <end position="948"/>
    </location>
</feature>
<dbReference type="EMBL" id="QZEW01000064">
    <property type="protein sequence ID" value="RJL09752.1"/>
    <property type="molecule type" value="Genomic_DNA"/>
</dbReference>
<feature type="region of interest" description="Disordered" evidence="1">
    <location>
        <begin position="1"/>
        <end position="56"/>
    </location>
</feature>
<feature type="region of interest" description="Disordered" evidence="1">
    <location>
        <begin position="568"/>
        <end position="620"/>
    </location>
</feature>
<evidence type="ECO:0000313" key="4">
    <source>
        <dbReference type="Proteomes" id="UP000283587"/>
    </source>
</evidence>
<gene>
    <name evidence="3" type="ORF">D3P05_14730</name>
</gene>
<dbReference type="OrthoDB" id="7387101at2"/>
<evidence type="ECO:0000259" key="2">
    <source>
        <dbReference type="Pfam" id="PF13699"/>
    </source>
</evidence>
<feature type="compositionally biased region" description="Low complexity" evidence="1">
    <location>
        <begin position="800"/>
        <end position="829"/>
    </location>
</feature>
<feature type="compositionally biased region" description="Basic residues" evidence="1">
    <location>
        <begin position="101"/>
        <end position="114"/>
    </location>
</feature>